<protein>
    <submittedName>
        <fullName evidence="8">Uncharacterized protein</fullName>
    </submittedName>
</protein>
<feature type="region of interest" description="Disordered" evidence="5">
    <location>
        <begin position="699"/>
        <end position="768"/>
    </location>
</feature>
<feature type="domain" description="RRM" evidence="6">
    <location>
        <begin position="304"/>
        <end position="384"/>
    </location>
</feature>
<dbReference type="InterPro" id="IPR035979">
    <property type="entry name" value="RBD_domain_sf"/>
</dbReference>
<dbReference type="PROSITE" id="PS50102">
    <property type="entry name" value="RRM"/>
    <property type="match status" value="2"/>
</dbReference>
<dbReference type="SUPFAM" id="SSF63570">
    <property type="entry name" value="PABC (PABP) domain"/>
    <property type="match status" value="2"/>
</dbReference>
<dbReference type="InterPro" id="IPR036053">
    <property type="entry name" value="PABP-dom"/>
</dbReference>
<organism evidence="8 9">
    <name type="scientific">Lichtheimia corymbifera JMRC:FSU:9682</name>
    <dbReference type="NCBI Taxonomy" id="1263082"/>
    <lineage>
        <taxon>Eukaryota</taxon>
        <taxon>Fungi</taxon>
        <taxon>Fungi incertae sedis</taxon>
        <taxon>Mucoromycota</taxon>
        <taxon>Mucoromycotina</taxon>
        <taxon>Mucoromycetes</taxon>
        <taxon>Mucorales</taxon>
        <taxon>Lichtheimiaceae</taxon>
        <taxon>Lichtheimia</taxon>
    </lineage>
</organism>
<evidence type="ECO:0000313" key="8">
    <source>
        <dbReference type="EMBL" id="CDH56226.1"/>
    </source>
</evidence>
<accession>A0A068S4R3</accession>
<evidence type="ECO:0000259" key="6">
    <source>
        <dbReference type="PROSITE" id="PS50102"/>
    </source>
</evidence>
<proteinExistence type="inferred from homology"/>
<dbReference type="PROSITE" id="PS51309">
    <property type="entry name" value="PABC"/>
    <property type="match status" value="1"/>
</dbReference>
<evidence type="ECO:0000256" key="5">
    <source>
        <dbReference type="SAM" id="MobiDB-lite"/>
    </source>
</evidence>
<dbReference type="InterPro" id="IPR000504">
    <property type="entry name" value="RRM_dom"/>
</dbReference>
<keyword evidence="3 4" id="KW-0694">RNA-binding</keyword>
<dbReference type="STRING" id="1263082.A0A068S4R3"/>
<feature type="domain" description="PABC" evidence="7">
    <location>
        <begin position="771"/>
        <end position="845"/>
    </location>
</feature>
<dbReference type="PANTHER" id="PTHR24012">
    <property type="entry name" value="RNA BINDING PROTEIN"/>
    <property type="match status" value="1"/>
</dbReference>
<sequence length="845" mass="92956">MQSTQDNSSFTERERHFFLFSSSSSSSSGCYLIHVIYFSLSFYARYKTDIYYKPVFTSVIQPSTTMADTCYTPVVRLPKSKNSSSSTQSISNCQDSQVDPKDMIVSETLNFDGLAGAISGMDLHNLLQAYPPLEVVIHQDGDSGYLRFSDAKTADRVYSLFNGFTFPNNSSKLQIQISGDGNNNDHEPKGPILEVKGLPNGIDNDGLYDLFRPFGPLSLCKPIVIGRTFRGTAFVQYFFQAHSDEALDHLNGKSLDDGTTLSVAAFMPSKIRNTDYQQQASKNSAASLAPSSSLDKSESYVDYMNLYIKNLEPHIDNDALFHMFRRFGHIVSARVMSNPVTGQSKGYGFVSYDKPEEASAALHEMNGKIPPSCMKPLMVAFHEPKKPRQEKHQQQQQHHQQQHLGTSPIPNALQPVQHQHQHQPFMSPIGAPVRIPPHPAEYASNAMSSMAGSTGITMPYDNRHPYDMTTTATTTTANIPSQMNGLGIDSVDQIALNIKSIGQKRPSPPQQVHRKFSAAESNFGQHPLRLSPPFSTSPLSGVSSTGPSLASLASGINVQPRPPNMPPPQQQQPDYRTANGRPTLRRKGSLESVSSIMTESSASVQRQRLVEAVMRCGDYAKSVNDIVDMLLTLKRKERSLCLFNQDFLREKIELALIALETFNEEEQAQEEEGNDYAQNVPGVMDTDMSPIKTPAIPTRVSKAIPIVAPPPESPATKKPTNSSSSSPPQQQQPTTTTPRTASATNGSSITTSNNNTTTTNTTSSNNDDTADIEALLASLEGKPVHEKKQQLGDRLFPLVKATGTKQAPKVTIRLLDSIDLHELAHLMYDKDKLKERVEVAFASLK</sequence>
<evidence type="ECO:0000256" key="3">
    <source>
        <dbReference type="ARBA" id="ARBA00022884"/>
    </source>
</evidence>
<name>A0A068S4R3_9FUNG</name>
<evidence type="ECO:0000256" key="4">
    <source>
        <dbReference type="PROSITE-ProRule" id="PRU00176"/>
    </source>
</evidence>
<feature type="compositionally biased region" description="Pro residues" evidence="5">
    <location>
        <begin position="560"/>
        <end position="570"/>
    </location>
</feature>
<dbReference type="InterPro" id="IPR002004">
    <property type="entry name" value="PABP_HYD_C"/>
</dbReference>
<dbReference type="SUPFAM" id="SSF54928">
    <property type="entry name" value="RNA-binding domain, RBD"/>
    <property type="match status" value="2"/>
</dbReference>
<dbReference type="Pfam" id="PF00076">
    <property type="entry name" value="RRM_1"/>
    <property type="match status" value="2"/>
</dbReference>
<feature type="compositionally biased region" description="Low complexity" evidence="5">
    <location>
        <begin position="714"/>
        <end position="767"/>
    </location>
</feature>
<feature type="compositionally biased region" description="Basic and acidic residues" evidence="5">
    <location>
        <begin position="384"/>
        <end position="393"/>
    </location>
</feature>
<comment type="similarity">
    <text evidence="1">Belongs to the polyadenylate-binding protein type-1 family.</text>
</comment>
<feature type="region of interest" description="Disordered" evidence="5">
    <location>
        <begin position="384"/>
        <end position="424"/>
    </location>
</feature>
<dbReference type="AlphaFoldDB" id="A0A068S4R3"/>
<reference evidence="8" key="1">
    <citation type="submission" date="2013-08" db="EMBL/GenBank/DDBJ databases">
        <title>Gene expansion shapes genome architecture in the human pathogen Lichtheimia corymbifera: an evolutionary genomics analysis in the ancient terrestrial Mucorales (Mucoromycotina).</title>
        <authorList>
            <person name="Schwartze V.U."/>
            <person name="Winter S."/>
            <person name="Shelest E."/>
            <person name="Marcet-Houben M."/>
            <person name="Horn F."/>
            <person name="Wehner S."/>
            <person name="Hoffmann K."/>
            <person name="Riege K."/>
            <person name="Sammeth M."/>
            <person name="Nowrousian M."/>
            <person name="Valiante V."/>
            <person name="Linde J."/>
            <person name="Jacobsen I.D."/>
            <person name="Marz M."/>
            <person name="Brakhage A.A."/>
            <person name="Gabaldon T."/>
            <person name="Bocker S."/>
            <person name="Voigt K."/>
        </authorList>
    </citation>
    <scope>NUCLEOTIDE SEQUENCE [LARGE SCALE GENOMIC DNA]</scope>
    <source>
        <strain evidence="8">FSU 9682</strain>
    </source>
</reference>
<dbReference type="InterPro" id="IPR012677">
    <property type="entry name" value="Nucleotide-bd_a/b_plait_sf"/>
</dbReference>
<dbReference type="OrthoDB" id="6159137at2759"/>
<dbReference type="EMBL" id="CBTN010000036">
    <property type="protein sequence ID" value="CDH56226.1"/>
    <property type="molecule type" value="Genomic_DNA"/>
</dbReference>
<dbReference type="CDD" id="cd00590">
    <property type="entry name" value="RRM_SF"/>
    <property type="match status" value="1"/>
</dbReference>
<comment type="caution">
    <text evidence="8">The sequence shown here is derived from an EMBL/GenBank/DDBJ whole genome shotgun (WGS) entry which is preliminary data.</text>
</comment>
<dbReference type="SMART" id="SM00360">
    <property type="entry name" value="RRM"/>
    <property type="match status" value="3"/>
</dbReference>
<gene>
    <name evidence="8" type="ORF">LCOR_07298.1</name>
</gene>
<keyword evidence="9" id="KW-1185">Reference proteome</keyword>
<dbReference type="GO" id="GO:0003723">
    <property type="term" value="F:RNA binding"/>
    <property type="evidence" value="ECO:0007669"/>
    <property type="project" value="UniProtKB-UniRule"/>
</dbReference>
<feature type="region of interest" description="Disordered" evidence="5">
    <location>
        <begin position="524"/>
        <end position="598"/>
    </location>
</feature>
<evidence type="ECO:0000259" key="7">
    <source>
        <dbReference type="PROSITE" id="PS51309"/>
    </source>
</evidence>
<dbReference type="SMART" id="SM00517">
    <property type="entry name" value="PolyA"/>
    <property type="match status" value="1"/>
</dbReference>
<dbReference type="VEuPathDB" id="FungiDB:LCOR_07298.1"/>
<keyword evidence="2" id="KW-0677">Repeat</keyword>
<dbReference type="Proteomes" id="UP000027586">
    <property type="component" value="Unassembled WGS sequence"/>
</dbReference>
<feature type="domain" description="RRM" evidence="6">
    <location>
        <begin position="191"/>
        <end position="268"/>
    </location>
</feature>
<feature type="compositionally biased region" description="Low complexity" evidence="5">
    <location>
        <begin position="394"/>
        <end position="403"/>
    </location>
</feature>
<evidence type="ECO:0000256" key="1">
    <source>
        <dbReference type="ARBA" id="ARBA00008557"/>
    </source>
</evidence>
<dbReference type="Gene3D" id="1.10.1900.10">
    <property type="entry name" value="c-terminal domain of poly(a) binding protein"/>
    <property type="match status" value="2"/>
</dbReference>
<feature type="compositionally biased region" description="Polar residues" evidence="5">
    <location>
        <begin position="533"/>
        <end position="548"/>
    </location>
</feature>
<dbReference type="Gene3D" id="3.30.70.330">
    <property type="match status" value="3"/>
</dbReference>
<evidence type="ECO:0000313" key="9">
    <source>
        <dbReference type="Proteomes" id="UP000027586"/>
    </source>
</evidence>
<dbReference type="Pfam" id="PF00658">
    <property type="entry name" value="MLLE"/>
    <property type="match status" value="1"/>
</dbReference>
<evidence type="ECO:0000256" key="2">
    <source>
        <dbReference type="ARBA" id="ARBA00022737"/>
    </source>
</evidence>